<evidence type="ECO:0000313" key="17">
    <source>
        <dbReference type="Proteomes" id="UP000509597"/>
    </source>
</evidence>
<dbReference type="PANTHER" id="PTHR12128">
    <property type="entry name" value="DIHYDRODIPICOLINATE SYNTHASE"/>
    <property type="match status" value="1"/>
</dbReference>
<name>A0A7H9BFX8_9NEIS</name>
<keyword evidence="5 12" id="KW-0963">Cytoplasm</keyword>
<keyword evidence="7 12" id="KW-0220">Diaminopimelate biosynthesis</keyword>
<accession>A0A7H9BFX8</accession>
<evidence type="ECO:0000313" key="16">
    <source>
        <dbReference type="EMBL" id="QLG87146.1"/>
    </source>
</evidence>
<comment type="function">
    <text evidence="1 12">Catalyzes the condensation of (S)-aspartate-beta-semialdehyde [(S)-ASA] and pyruvate to 4-hydroxy-tetrahydrodipicolinate (HTPA).</text>
</comment>
<dbReference type="InterPro" id="IPR002220">
    <property type="entry name" value="DapA-like"/>
</dbReference>
<dbReference type="Proteomes" id="UP000509597">
    <property type="component" value="Chromosome"/>
</dbReference>
<dbReference type="GO" id="GO:0008840">
    <property type="term" value="F:4-hydroxy-tetrahydrodipicolinate synthase activity"/>
    <property type="evidence" value="ECO:0007669"/>
    <property type="project" value="UniProtKB-UniRule"/>
</dbReference>
<feature type="active site" description="Proton donor/acceptor" evidence="12 14">
    <location>
        <position position="137"/>
    </location>
</feature>
<evidence type="ECO:0000256" key="8">
    <source>
        <dbReference type="ARBA" id="ARBA00023154"/>
    </source>
</evidence>
<dbReference type="PIRSF" id="PIRSF001365">
    <property type="entry name" value="DHDPS"/>
    <property type="match status" value="1"/>
</dbReference>
<evidence type="ECO:0000256" key="11">
    <source>
        <dbReference type="ARBA" id="ARBA00047836"/>
    </source>
</evidence>
<dbReference type="EC" id="4.3.3.7" evidence="4 12"/>
<evidence type="ECO:0000256" key="15">
    <source>
        <dbReference type="PIRSR" id="PIRSR001365-2"/>
    </source>
</evidence>
<dbReference type="InterPro" id="IPR020625">
    <property type="entry name" value="Schiff_base-form_aldolases_AS"/>
</dbReference>
<feature type="active site" description="Schiff-base intermediate with substrate" evidence="12 14">
    <location>
        <position position="165"/>
    </location>
</feature>
<dbReference type="InterPro" id="IPR013785">
    <property type="entry name" value="Aldolase_TIM"/>
</dbReference>
<dbReference type="InterPro" id="IPR005263">
    <property type="entry name" value="DapA"/>
</dbReference>
<feature type="site" description="Part of a proton relay during catalysis" evidence="12">
    <location>
        <position position="49"/>
    </location>
</feature>
<comment type="catalytic activity">
    <reaction evidence="11 12">
        <text>L-aspartate 4-semialdehyde + pyruvate = (2S,4S)-4-hydroxy-2,3,4,5-tetrahydrodipicolinate + H2O + H(+)</text>
        <dbReference type="Rhea" id="RHEA:34171"/>
        <dbReference type="ChEBI" id="CHEBI:15361"/>
        <dbReference type="ChEBI" id="CHEBI:15377"/>
        <dbReference type="ChEBI" id="CHEBI:15378"/>
        <dbReference type="ChEBI" id="CHEBI:67139"/>
        <dbReference type="ChEBI" id="CHEBI:537519"/>
        <dbReference type="EC" id="4.3.3.7"/>
    </reaction>
</comment>
<keyword evidence="9 12" id="KW-0456">Lyase</keyword>
<comment type="pathway">
    <text evidence="2 12">Amino-acid biosynthesis; L-lysine biosynthesis via DAP pathway; (S)-tetrahydrodipicolinate from L-aspartate: step 3/4.</text>
</comment>
<comment type="caution">
    <text evidence="12">Was originally thought to be a dihydrodipicolinate synthase (DHDPS), catalyzing the condensation of (S)-aspartate-beta-semialdehyde [(S)-ASA] and pyruvate to dihydrodipicolinate (DHDP). However, it was shown in E.coli that the product of the enzymatic reaction is not dihydrodipicolinate but in fact (4S)-4-hydroxy-2,3,4,5-tetrahydro-(2S)-dipicolinic acid (HTPA), and that the consecutive dehydration reaction leading to DHDP is not spontaneous but catalyzed by DapB.</text>
</comment>
<dbReference type="UniPathway" id="UPA00034">
    <property type="reaction ID" value="UER00017"/>
</dbReference>
<gene>
    <name evidence="12" type="primary">dapA</name>
    <name evidence="16" type="ORF">HQ393_02165</name>
</gene>
<feature type="site" description="Part of a proton relay during catalysis" evidence="12">
    <location>
        <position position="111"/>
    </location>
</feature>
<comment type="subcellular location">
    <subcellularLocation>
        <location evidence="12">Cytoplasm</location>
    </subcellularLocation>
</comment>
<dbReference type="EMBL" id="CP058627">
    <property type="protein sequence ID" value="QLG87146.1"/>
    <property type="molecule type" value="Genomic_DNA"/>
</dbReference>
<dbReference type="GO" id="GO:0019877">
    <property type="term" value="P:diaminopimelate biosynthetic process"/>
    <property type="evidence" value="ECO:0007669"/>
    <property type="project" value="UniProtKB-UniRule"/>
</dbReference>
<feature type="binding site" evidence="12 15">
    <location>
        <position position="50"/>
    </location>
    <ligand>
        <name>pyruvate</name>
        <dbReference type="ChEBI" id="CHEBI:15361"/>
    </ligand>
</feature>
<reference evidence="16 17" key="1">
    <citation type="submission" date="2020-07" db="EMBL/GenBank/DDBJ databases">
        <title>Complete genome sequence of Chitinibacter sp. 2T18.</title>
        <authorList>
            <person name="Bae J.-W."/>
            <person name="Choi J.-W."/>
        </authorList>
    </citation>
    <scope>NUCLEOTIDE SEQUENCE [LARGE SCALE GENOMIC DNA]</scope>
    <source>
        <strain evidence="16 17">2T18</strain>
    </source>
</reference>
<evidence type="ECO:0000256" key="14">
    <source>
        <dbReference type="PIRSR" id="PIRSR001365-1"/>
    </source>
</evidence>
<dbReference type="PANTHER" id="PTHR12128:SF66">
    <property type="entry name" value="4-HYDROXY-2-OXOGLUTARATE ALDOLASE, MITOCHONDRIAL"/>
    <property type="match status" value="1"/>
</dbReference>
<dbReference type="Pfam" id="PF00701">
    <property type="entry name" value="DHDPS"/>
    <property type="match status" value="1"/>
</dbReference>
<evidence type="ECO:0000256" key="13">
    <source>
        <dbReference type="PIRNR" id="PIRNR001365"/>
    </source>
</evidence>
<dbReference type="GO" id="GO:0005829">
    <property type="term" value="C:cytosol"/>
    <property type="evidence" value="ECO:0007669"/>
    <property type="project" value="TreeGrafter"/>
</dbReference>
<dbReference type="GO" id="GO:0009089">
    <property type="term" value="P:lysine biosynthetic process via diaminopimelate"/>
    <property type="evidence" value="ECO:0007669"/>
    <property type="project" value="UniProtKB-UniRule"/>
</dbReference>
<dbReference type="KEGG" id="chiz:HQ393_02165"/>
<proteinExistence type="inferred from homology"/>
<organism evidence="16 17">
    <name type="scientific">Chitinibacter bivalviorum</name>
    <dbReference type="NCBI Taxonomy" id="2739434"/>
    <lineage>
        <taxon>Bacteria</taxon>
        <taxon>Pseudomonadati</taxon>
        <taxon>Pseudomonadota</taxon>
        <taxon>Betaproteobacteria</taxon>
        <taxon>Neisseriales</taxon>
        <taxon>Chitinibacteraceae</taxon>
        <taxon>Chitinibacter</taxon>
    </lineage>
</organism>
<evidence type="ECO:0000256" key="10">
    <source>
        <dbReference type="ARBA" id="ARBA00023270"/>
    </source>
</evidence>
<evidence type="ECO:0000256" key="12">
    <source>
        <dbReference type="HAMAP-Rule" id="MF_00418"/>
    </source>
</evidence>
<evidence type="ECO:0000256" key="3">
    <source>
        <dbReference type="ARBA" id="ARBA00007592"/>
    </source>
</evidence>
<dbReference type="PROSITE" id="PS00665">
    <property type="entry name" value="DHDPS_1"/>
    <property type="match status" value="1"/>
</dbReference>
<keyword evidence="6 12" id="KW-0028">Amino-acid biosynthesis</keyword>
<keyword evidence="10 12" id="KW-0704">Schiff base</keyword>
<evidence type="ECO:0000256" key="1">
    <source>
        <dbReference type="ARBA" id="ARBA00003294"/>
    </source>
</evidence>
<evidence type="ECO:0000256" key="5">
    <source>
        <dbReference type="ARBA" id="ARBA00022490"/>
    </source>
</evidence>
<keyword evidence="17" id="KW-1185">Reference proteome</keyword>
<comment type="similarity">
    <text evidence="3 12 13">Belongs to the DapA family.</text>
</comment>
<dbReference type="Gene3D" id="3.20.20.70">
    <property type="entry name" value="Aldolase class I"/>
    <property type="match status" value="1"/>
</dbReference>
<evidence type="ECO:0000256" key="9">
    <source>
        <dbReference type="ARBA" id="ARBA00023239"/>
    </source>
</evidence>
<protein>
    <recommendedName>
        <fullName evidence="4 12">4-hydroxy-tetrahydrodipicolinate synthase</fullName>
        <shortName evidence="12">HTPA synthase</shortName>
        <ecNumber evidence="4 12">4.3.3.7</ecNumber>
    </recommendedName>
</protein>
<dbReference type="PRINTS" id="PR00146">
    <property type="entry name" value="DHPICSNTHASE"/>
</dbReference>
<dbReference type="NCBIfam" id="TIGR00674">
    <property type="entry name" value="dapA"/>
    <property type="match status" value="1"/>
</dbReference>
<dbReference type="PROSITE" id="PS00666">
    <property type="entry name" value="DHDPS_2"/>
    <property type="match status" value="1"/>
</dbReference>
<dbReference type="RefSeq" id="WP_179357232.1">
    <property type="nucleotide sequence ID" value="NZ_CP058627.1"/>
</dbReference>
<dbReference type="InterPro" id="IPR020624">
    <property type="entry name" value="Schiff_base-form_aldolases_CS"/>
</dbReference>
<dbReference type="SUPFAM" id="SSF51569">
    <property type="entry name" value="Aldolase"/>
    <property type="match status" value="1"/>
</dbReference>
<dbReference type="HAMAP" id="MF_00418">
    <property type="entry name" value="DapA"/>
    <property type="match status" value="1"/>
</dbReference>
<evidence type="ECO:0000256" key="7">
    <source>
        <dbReference type="ARBA" id="ARBA00022915"/>
    </source>
</evidence>
<comment type="subunit">
    <text evidence="12">Homotetramer; dimer of dimers.</text>
</comment>
<feature type="binding site" evidence="12 15">
    <location>
        <position position="206"/>
    </location>
    <ligand>
        <name>pyruvate</name>
        <dbReference type="ChEBI" id="CHEBI:15361"/>
    </ligand>
</feature>
<evidence type="ECO:0000256" key="6">
    <source>
        <dbReference type="ARBA" id="ARBA00022605"/>
    </source>
</evidence>
<evidence type="ECO:0000256" key="2">
    <source>
        <dbReference type="ARBA" id="ARBA00005120"/>
    </source>
</evidence>
<sequence>MTSLNPRQRSLWTALITPFLPDESLDLNALTALLREQEAAGAGVLLLGSTGEGSNLTLAERKAVLQHACSLQLQVPIMVGVGGLDLASQLEWLAFCETLPIHAYLLVTPIYAKPGAEGQRRWFAALMDAVNKPCMLYNIPSRAGVPLSDVALAGLIEHPNCWAVKESGGNAARFAELKAAFPSIAWYSGDDVLFAEHAKLGAAGLVSVASNVWPQQVARWVAQGLAGEVIGDLLRSASETLFLAANPIPAKAIMHHQGRITSNELRLPLCAADLNSLEPILAKDREVAELV</sequence>
<dbReference type="AlphaFoldDB" id="A0A7H9BFX8"/>
<keyword evidence="8 12" id="KW-0457">Lysine biosynthesis</keyword>
<evidence type="ECO:0000256" key="4">
    <source>
        <dbReference type="ARBA" id="ARBA00012086"/>
    </source>
</evidence>
<dbReference type="SMART" id="SM01130">
    <property type="entry name" value="DHDPS"/>
    <property type="match status" value="1"/>
</dbReference>